<evidence type="ECO:0000256" key="2">
    <source>
        <dbReference type="SAM" id="Phobius"/>
    </source>
</evidence>
<keyword evidence="2" id="KW-0812">Transmembrane</keyword>
<sequence>MAVLLGAVAAAVLGTSLHAQVIYAGDAALPLGAAGALVFSAAVAVLAGLWARSVLVSALTGVLTYVLLGFFTLDVFGGPLIVTGTVSDLDLPVTTAGLIWIYGQAAATVAAVLITAGVLRREAVFQRTVAAQEPLGYGTDPGYRPGGAGTLQGPETGRQEPPA</sequence>
<keyword evidence="2" id="KW-1133">Transmembrane helix</keyword>
<dbReference type="RefSeq" id="WP_191747005.1">
    <property type="nucleotide sequence ID" value="NZ_JACSQC010000004.1"/>
</dbReference>
<evidence type="ECO:0000313" key="4">
    <source>
        <dbReference type="Proteomes" id="UP000652763"/>
    </source>
</evidence>
<protein>
    <submittedName>
        <fullName evidence="3">Uncharacterized protein</fullName>
    </submittedName>
</protein>
<evidence type="ECO:0000256" key="1">
    <source>
        <dbReference type="SAM" id="MobiDB-lite"/>
    </source>
</evidence>
<evidence type="ECO:0000313" key="3">
    <source>
        <dbReference type="EMBL" id="MBD8044103.1"/>
    </source>
</evidence>
<feature type="transmembrane region" description="Helical" evidence="2">
    <location>
        <begin position="98"/>
        <end position="119"/>
    </location>
</feature>
<reference evidence="3 4" key="1">
    <citation type="submission" date="2020-08" db="EMBL/GenBank/DDBJ databases">
        <title>A Genomic Blueprint of the Chicken Gut Microbiome.</title>
        <authorList>
            <person name="Gilroy R."/>
            <person name="Ravi A."/>
            <person name="Getino M."/>
            <person name="Pursley I."/>
            <person name="Horton D.L."/>
            <person name="Alikhan N.-F."/>
            <person name="Baker D."/>
            <person name="Gharbi K."/>
            <person name="Hall N."/>
            <person name="Watson M."/>
            <person name="Adriaenssens E.M."/>
            <person name="Foster-Nyarko E."/>
            <person name="Jarju S."/>
            <person name="Secka A."/>
            <person name="Antonio M."/>
            <person name="Oren A."/>
            <person name="Chaudhuri R."/>
            <person name="La Ragione R.M."/>
            <person name="Hildebrand F."/>
            <person name="Pallen M.J."/>
        </authorList>
    </citation>
    <scope>NUCLEOTIDE SEQUENCE [LARGE SCALE GENOMIC DNA]</scope>
    <source>
        <strain evidence="3 4">Sa2BUA2</strain>
    </source>
</reference>
<dbReference type="Proteomes" id="UP000652763">
    <property type="component" value="Unassembled WGS sequence"/>
</dbReference>
<proteinExistence type="predicted"/>
<accession>A0ABR8YIP7</accession>
<name>A0ABR8YIP7_9MICC</name>
<keyword evidence="4" id="KW-1185">Reference proteome</keyword>
<keyword evidence="2" id="KW-0472">Membrane</keyword>
<feature type="transmembrane region" description="Helical" evidence="2">
    <location>
        <begin position="62"/>
        <end position="86"/>
    </location>
</feature>
<gene>
    <name evidence="3" type="ORF">H9638_09815</name>
</gene>
<dbReference type="EMBL" id="JACSQC010000004">
    <property type="protein sequence ID" value="MBD8044103.1"/>
    <property type="molecule type" value="Genomic_DNA"/>
</dbReference>
<feature type="transmembrane region" description="Helical" evidence="2">
    <location>
        <begin position="29"/>
        <end position="50"/>
    </location>
</feature>
<organism evidence="3 4">
    <name type="scientific">Arthrobacter pullicola</name>
    <dbReference type="NCBI Taxonomy" id="2762224"/>
    <lineage>
        <taxon>Bacteria</taxon>
        <taxon>Bacillati</taxon>
        <taxon>Actinomycetota</taxon>
        <taxon>Actinomycetes</taxon>
        <taxon>Micrococcales</taxon>
        <taxon>Micrococcaceae</taxon>
        <taxon>Arthrobacter</taxon>
    </lineage>
</organism>
<feature type="region of interest" description="Disordered" evidence="1">
    <location>
        <begin position="136"/>
        <end position="163"/>
    </location>
</feature>
<comment type="caution">
    <text evidence="3">The sequence shown here is derived from an EMBL/GenBank/DDBJ whole genome shotgun (WGS) entry which is preliminary data.</text>
</comment>